<gene>
    <name evidence="2" type="ORF">EVAR_55230_1</name>
</gene>
<dbReference type="AlphaFoldDB" id="A0A4C1ZNS6"/>
<feature type="region of interest" description="Disordered" evidence="1">
    <location>
        <begin position="163"/>
        <end position="189"/>
    </location>
</feature>
<accession>A0A4C1ZNS6</accession>
<dbReference type="EMBL" id="BGZK01002007">
    <property type="protein sequence ID" value="GBP89550.1"/>
    <property type="molecule type" value="Genomic_DNA"/>
</dbReference>
<organism evidence="2 3">
    <name type="scientific">Eumeta variegata</name>
    <name type="common">Bagworm moth</name>
    <name type="synonym">Eumeta japonica</name>
    <dbReference type="NCBI Taxonomy" id="151549"/>
    <lineage>
        <taxon>Eukaryota</taxon>
        <taxon>Metazoa</taxon>
        <taxon>Ecdysozoa</taxon>
        <taxon>Arthropoda</taxon>
        <taxon>Hexapoda</taxon>
        <taxon>Insecta</taxon>
        <taxon>Pterygota</taxon>
        <taxon>Neoptera</taxon>
        <taxon>Endopterygota</taxon>
        <taxon>Lepidoptera</taxon>
        <taxon>Glossata</taxon>
        <taxon>Ditrysia</taxon>
        <taxon>Tineoidea</taxon>
        <taxon>Psychidae</taxon>
        <taxon>Oiketicinae</taxon>
        <taxon>Eumeta</taxon>
    </lineage>
</organism>
<evidence type="ECO:0000313" key="2">
    <source>
        <dbReference type="EMBL" id="GBP89550.1"/>
    </source>
</evidence>
<keyword evidence="3" id="KW-1185">Reference proteome</keyword>
<evidence type="ECO:0000256" key="1">
    <source>
        <dbReference type="SAM" id="MobiDB-lite"/>
    </source>
</evidence>
<comment type="caution">
    <text evidence="2">The sequence shown here is derived from an EMBL/GenBank/DDBJ whole genome shotgun (WGS) entry which is preliminary data.</text>
</comment>
<reference evidence="2 3" key="1">
    <citation type="journal article" date="2019" name="Commun. Biol.">
        <title>The bagworm genome reveals a unique fibroin gene that provides high tensile strength.</title>
        <authorList>
            <person name="Kono N."/>
            <person name="Nakamura H."/>
            <person name="Ohtoshi R."/>
            <person name="Tomita M."/>
            <person name="Numata K."/>
            <person name="Arakawa K."/>
        </authorList>
    </citation>
    <scope>NUCLEOTIDE SEQUENCE [LARGE SCALE GENOMIC DNA]</scope>
</reference>
<sequence length="215" mass="23964">MASTLLETKRILERRRLRGAGAGRAARPAAGRVAYQTRRITVVMRYANYVRVRRRPRACARETGRFRTQRETSSRYWLTKSTLSRFVISLQYCLLGLKKQCGNDVSKALGTAFAFLISQSNAIVWSDRAHGIRLELGPCVSYRYLLSRTLAARAPLAERAAAARGRGVGTGSREPRCTVPSPPARAPPAHAKSHFRALHRSQAAVCTFRFSSIVF</sequence>
<name>A0A4C1ZNS6_EUMVA</name>
<proteinExistence type="predicted"/>
<dbReference type="Proteomes" id="UP000299102">
    <property type="component" value="Unassembled WGS sequence"/>
</dbReference>
<evidence type="ECO:0000313" key="3">
    <source>
        <dbReference type="Proteomes" id="UP000299102"/>
    </source>
</evidence>
<protein>
    <submittedName>
        <fullName evidence="2">Uncharacterized protein</fullName>
    </submittedName>
</protein>